<dbReference type="PANTHER" id="PTHR11241">
    <property type="entry name" value="DEOXYURIDINE 5'-TRIPHOSPHATE NUCLEOTIDOHYDROLASE"/>
    <property type="match status" value="1"/>
</dbReference>
<dbReference type="Pfam" id="PF00692">
    <property type="entry name" value="dUTPase"/>
    <property type="match status" value="1"/>
</dbReference>
<evidence type="ECO:0000259" key="8">
    <source>
        <dbReference type="Pfam" id="PF00692"/>
    </source>
</evidence>
<dbReference type="NCBIfam" id="TIGR00576">
    <property type="entry name" value="dut"/>
    <property type="match status" value="1"/>
</dbReference>
<dbReference type="RefSeq" id="WP_009541955.1">
    <property type="nucleotide sequence ID" value="NZ_ANHY01000018.1"/>
</dbReference>
<evidence type="ECO:0000313" key="9">
    <source>
        <dbReference type="EMBL" id="EKV27704.1"/>
    </source>
</evidence>
<dbReference type="GO" id="GO:0004170">
    <property type="term" value="F:dUTP diphosphatase activity"/>
    <property type="evidence" value="ECO:0007669"/>
    <property type="project" value="UniProtKB-UniRule"/>
</dbReference>
<proteinExistence type="inferred from homology"/>
<feature type="binding site" evidence="7">
    <location>
        <begin position="72"/>
        <end position="74"/>
    </location>
    <ligand>
        <name>substrate</name>
    </ligand>
</feature>
<comment type="cofactor">
    <cofactor evidence="7">
        <name>Mg(2+)</name>
        <dbReference type="ChEBI" id="CHEBI:18420"/>
    </cofactor>
</comment>
<dbReference type="Proteomes" id="UP000009881">
    <property type="component" value="Unassembled WGS sequence"/>
</dbReference>
<dbReference type="InterPro" id="IPR008181">
    <property type="entry name" value="dUTPase"/>
</dbReference>
<evidence type="ECO:0000256" key="4">
    <source>
        <dbReference type="ARBA" id="ARBA00022842"/>
    </source>
</evidence>
<comment type="similarity">
    <text evidence="1 7">Belongs to the dUTPase family.</text>
</comment>
<keyword evidence="5 7" id="KW-0546">Nucleotide metabolism</keyword>
<keyword evidence="2 7" id="KW-0479">Metal-binding</keyword>
<comment type="function">
    <text evidence="7">This enzyme is involved in nucleotide metabolism: it produces dUMP, the immediate precursor of thymidine nucleotides and it decreases the intracellular concentration of dUTP so that uracil cannot be incorporated into DNA.</text>
</comment>
<name>K9GSJ4_9PROT</name>
<dbReference type="STRING" id="1238182.C882_1299"/>
<keyword evidence="10" id="KW-1185">Reference proteome</keyword>
<feature type="binding site" evidence="7">
    <location>
        <position position="85"/>
    </location>
    <ligand>
        <name>substrate</name>
    </ligand>
</feature>
<dbReference type="Gene3D" id="2.70.40.10">
    <property type="match status" value="1"/>
</dbReference>
<evidence type="ECO:0000256" key="1">
    <source>
        <dbReference type="ARBA" id="ARBA00006581"/>
    </source>
</evidence>
<dbReference type="OrthoDB" id="9809956at2"/>
<dbReference type="EC" id="3.6.1.23" evidence="7"/>
<dbReference type="NCBIfam" id="NF001862">
    <property type="entry name" value="PRK00601.1"/>
    <property type="match status" value="1"/>
</dbReference>
<dbReference type="GO" id="GO:0006226">
    <property type="term" value="P:dUMP biosynthetic process"/>
    <property type="evidence" value="ECO:0007669"/>
    <property type="project" value="UniProtKB-UniRule"/>
</dbReference>
<feature type="domain" description="dUTPase-like" evidence="8">
    <location>
        <begin position="21"/>
        <end position="154"/>
    </location>
</feature>
<dbReference type="InterPro" id="IPR033704">
    <property type="entry name" value="dUTPase_trimeric"/>
</dbReference>
<dbReference type="SUPFAM" id="SSF51283">
    <property type="entry name" value="dUTPase-like"/>
    <property type="match status" value="1"/>
</dbReference>
<dbReference type="eggNOG" id="COG0756">
    <property type="taxonomic scope" value="Bacteria"/>
</dbReference>
<reference evidence="9 10" key="1">
    <citation type="journal article" date="2013" name="Genome Announc.">
        <title>Draft Genome Sequence of an Alphaproteobacterium, Caenispirillum salinarum AK4(T), Isolated from a Solar Saltern.</title>
        <authorList>
            <person name="Khatri I."/>
            <person name="Singh A."/>
            <person name="Korpole S."/>
            <person name="Pinnaka A.K."/>
            <person name="Subramanian S."/>
        </authorList>
    </citation>
    <scope>NUCLEOTIDE SEQUENCE [LARGE SCALE GENOMIC DNA]</scope>
    <source>
        <strain evidence="9 10">AK4</strain>
    </source>
</reference>
<dbReference type="PATRIC" id="fig|1238182.3.peg.3513"/>
<comment type="catalytic activity">
    <reaction evidence="6 7">
        <text>dUTP + H2O = dUMP + diphosphate + H(+)</text>
        <dbReference type="Rhea" id="RHEA:10248"/>
        <dbReference type="ChEBI" id="CHEBI:15377"/>
        <dbReference type="ChEBI" id="CHEBI:15378"/>
        <dbReference type="ChEBI" id="CHEBI:33019"/>
        <dbReference type="ChEBI" id="CHEBI:61555"/>
        <dbReference type="ChEBI" id="CHEBI:246422"/>
        <dbReference type="EC" id="3.6.1.23"/>
    </reaction>
</comment>
<gene>
    <name evidence="7" type="primary">dut</name>
    <name evidence="9" type="ORF">C882_1299</name>
</gene>
<dbReference type="InterPro" id="IPR029054">
    <property type="entry name" value="dUTPase-like"/>
</dbReference>
<evidence type="ECO:0000256" key="7">
    <source>
        <dbReference type="HAMAP-Rule" id="MF_00116"/>
    </source>
</evidence>
<comment type="caution">
    <text evidence="9">The sequence shown here is derived from an EMBL/GenBank/DDBJ whole genome shotgun (WGS) entry which is preliminary data.</text>
</comment>
<dbReference type="HAMAP" id="MF_00116">
    <property type="entry name" value="dUTPase_bact"/>
    <property type="match status" value="1"/>
</dbReference>
<protein>
    <recommendedName>
        <fullName evidence="7">Deoxyuridine 5'-triphosphate nucleotidohydrolase</fullName>
        <shortName evidence="7">dUTPase</shortName>
        <ecNumber evidence="7">3.6.1.23</ecNumber>
    </recommendedName>
    <alternativeName>
        <fullName evidence="7">dUTP pyrophosphatase</fullName>
    </alternativeName>
</protein>
<dbReference type="UniPathway" id="UPA00610">
    <property type="reaction ID" value="UER00666"/>
</dbReference>
<sequence length="156" mass="16493">MTVPMTVQMKVLNERIRELGLPSYGSDKAAGLDLRACLEEPVSVAPGQTVMVPTGIALHIDDPDYAGFIYARSGLGAKTGLVPGNLVGVIDADYQGEVMVAAWNRNRPDAQPVTINPGDRIAQMVIGRVQRIVLEEVNAFETSVRGVGGFGSTGVA</sequence>
<evidence type="ECO:0000256" key="3">
    <source>
        <dbReference type="ARBA" id="ARBA00022801"/>
    </source>
</evidence>
<dbReference type="FunFam" id="2.70.40.10:FF:000002">
    <property type="entry name" value="dUTP diphosphatase"/>
    <property type="match status" value="1"/>
</dbReference>
<evidence type="ECO:0000256" key="2">
    <source>
        <dbReference type="ARBA" id="ARBA00022723"/>
    </source>
</evidence>
<organism evidence="9 10">
    <name type="scientific">Caenispirillum salinarum AK4</name>
    <dbReference type="NCBI Taxonomy" id="1238182"/>
    <lineage>
        <taxon>Bacteria</taxon>
        <taxon>Pseudomonadati</taxon>
        <taxon>Pseudomonadota</taxon>
        <taxon>Alphaproteobacteria</taxon>
        <taxon>Rhodospirillales</taxon>
        <taxon>Novispirillaceae</taxon>
        <taxon>Caenispirillum</taxon>
    </lineage>
</organism>
<accession>K9GSJ4</accession>
<comment type="pathway">
    <text evidence="7">Pyrimidine metabolism; dUMP biosynthesis; dUMP from dCTP (dUTP route): step 2/2.</text>
</comment>
<feature type="binding site" evidence="7">
    <location>
        <begin position="89"/>
        <end position="91"/>
    </location>
    <ligand>
        <name>substrate</name>
    </ligand>
</feature>
<keyword evidence="3 7" id="KW-0378">Hydrolase</keyword>
<comment type="caution">
    <text evidence="7">Lacks conserved residue(s) required for the propagation of feature annotation.</text>
</comment>
<dbReference type="EMBL" id="ANHY01000018">
    <property type="protein sequence ID" value="EKV27704.1"/>
    <property type="molecule type" value="Genomic_DNA"/>
</dbReference>
<dbReference type="AlphaFoldDB" id="K9GSJ4"/>
<dbReference type="PANTHER" id="PTHR11241:SF0">
    <property type="entry name" value="DEOXYURIDINE 5'-TRIPHOSPHATE NUCLEOTIDOHYDROLASE"/>
    <property type="match status" value="1"/>
</dbReference>
<evidence type="ECO:0000313" key="10">
    <source>
        <dbReference type="Proteomes" id="UP000009881"/>
    </source>
</evidence>
<dbReference type="CDD" id="cd07557">
    <property type="entry name" value="trimeric_dUTPase"/>
    <property type="match status" value="1"/>
</dbReference>
<dbReference type="GO" id="GO:0000287">
    <property type="term" value="F:magnesium ion binding"/>
    <property type="evidence" value="ECO:0007669"/>
    <property type="project" value="UniProtKB-UniRule"/>
</dbReference>
<evidence type="ECO:0000256" key="6">
    <source>
        <dbReference type="ARBA" id="ARBA00047686"/>
    </source>
</evidence>
<evidence type="ECO:0000256" key="5">
    <source>
        <dbReference type="ARBA" id="ARBA00023080"/>
    </source>
</evidence>
<dbReference type="InterPro" id="IPR036157">
    <property type="entry name" value="dUTPase-like_sf"/>
</dbReference>
<dbReference type="GO" id="GO:0046081">
    <property type="term" value="P:dUTP catabolic process"/>
    <property type="evidence" value="ECO:0007669"/>
    <property type="project" value="InterPro"/>
</dbReference>
<keyword evidence="4 7" id="KW-0460">Magnesium</keyword>